<dbReference type="EMBL" id="CM003604">
    <property type="protein sequence ID" value="KYP73863.1"/>
    <property type="molecule type" value="Genomic_DNA"/>
</dbReference>
<evidence type="ECO:0000313" key="2">
    <source>
        <dbReference type="Proteomes" id="UP000075243"/>
    </source>
</evidence>
<dbReference type="Proteomes" id="UP000075243">
    <property type="component" value="Chromosome 2"/>
</dbReference>
<dbReference type="Gramene" id="C.cajan_06343.t">
    <property type="protein sequence ID" value="C.cajan_06343.t.cds1"/>
    <property type="gene ID" value="C.cajan_06343"/>
</dbReference>
<gene>
    <name evidence="1" type="ORF">KK1_006521</name>
</gene>
<name>A0A151U3I6_CAJCA</name>
<accession>A0A151U3I6</accession>
<dbReference type="AlphaFoldDB" id="A0A151U3I6"/>
<sequence>MELYLMSAIIREEERTTVARFQNGLNLEIRDRVEILPYRDLNELVQLYIGVE</sequence>
<proteinExistence type="predicted"/>
<reference evidence="1 2" key="1">
    <citation type="journal article" date="2012" name="Nat. Biotechnol.">
        <title>Draft genome sequence of pigeonpea (Cajanus cajan), an orphan legume crop of resource-poor farmers.</title>
        <authorList>
            <person name="Varshney R.K."/>
            <person name="Chen W."/>
            <person name="Li Y."/>
            <person name="Bharti A.K."/>
            <person name="Saxena R.K."/>
            <person name="Schlueter J.A."/>
            <person name="Donoghue M.T."/>
            <person name="Azam S."/>
            <person name="Fan G."/>
            <person name="Whaley A.M."/>
            <person name="Farmer A.D."/>
            <person name="Sheridan J."/>
            <person name="Iwata A."/>
            <person name="Tuteja R."/>
            <person name="Penmetsa R.V."/>
            <person name="Wu W."/>
            <person name="Upadhyaya H.D."/>
            <person name="Yang S.P."/>
            <person name="Shah T."/>
            <person name="Saxena K.B."/>
            <person name="Michael T."/>
            <person name="McCombie W.R."/>
            <person name="Yang B."/>
            <person name="Zhang G."/>
            <person name="Yang H."/>
            <person name="Wang J."/>
            <person name="Spillane C."/>
            <person name="Cook D.R."/>
            <person name="May G.D."/>
            <person name="Xu X."/>
            <person name="Jackson S.A."/>
        </authorList>
    </citation>
    <scope>NUCLEOTIDE SEQUENCE [LARGE SCALE GENOMIC DNA]</scope>
    <source>
        <strain evidence="2">cv. Asha</strain>
    </source>
</reference>
<organism evidence="1 2">
    <name type="scientific">Cajanus cajan</name>
    <name type="common">Pigeon pea</name>
    <name type="synonym">Cajanus indicus</name>
    <dbReference type="NCBI Taxonomy" id="3821"/>
    <lineage>
        <taxon>Eukaryota</taxon>
        <taxon>Viridiplantae</taxon>
        <taxon>Streptophyta</taxon>
        <taxon>Embryophyta</taxon>
        <taxon>Tracheophyta</taxon>
        <taxon>Spermatophyta</taxon>
        <taxon>Magnoliopsida</taxon>
        <taxon>eudicotyledons</taxon>
        <taxon>Gunneridae</taxon>
        <taxon>Pentapetalae</taxon>
        <taxon>rosids</taxon>
        <taxon>fabids</taxon>
        <taxon>Fabales</taxon>
        <taxon>Fabaceae</taxon>
        <taxon>Papilionoideae</taxon>
        <taxon>50 kb inversion clade</taxon>
        <taxon>NPAAA clade</taxon>
        <taxon>indigoferoid/millettioid clade</taxon>
        <taxon>Phaseoleae</taxon>
        <taxon>Cajanus</taxon>
    </lineage>
</organism>
<evidence type="ECO:0000313" key="1">
    <source>
        <dbReference type="EMBL" id="KYP73863.1"/>
    </source>
</evidence>
<protein>
    <submittedName>
        <fullName evidence="1">Uncharacterized protein</fullName>
    </submittedName>
</protein>
<keyword evidence="2" id="KW-1185">Reference proteome</keyword>